<gene>
    <name evidence="1" type="ORF">DR999_PMT19927</name>
</gene>
<sequence length="151" mass="15850">MLQGPGKQSGDSCACPRHPRARTQLLYSGPGSVPQRELSAARVQRRKGAGWAPREQGFICSCLGMKDGTSSATVPYPPTPGLPGSAPLQALVAIQEQRAIPACRGLGQGAQHDRAACPQGRKIMEAGEGGDEQLWGVGSCLARGTLKFEEL</sequence>
<evidence type="ECO:0000313" key="2">
    <source>
        <dbReference type="Proteomes" id="UP000297703"/>
    </source>
</evidence>
<dbReference type="AlphaFoldDB" id="A0A4D9DLN7"/>
<proteinExistence type="predicted"/>
<dbReference type="Proteomes" id="UP000297703">
    <property type="component" value="Unassembled WGS sequence"/>
</dbReference>
<reference evidence="1 2" key="1">
    <citation type="submission" date="2019-04" db="EMBL/GenBank/DDBJ databases">
        <title>Draft genome of the big-headed turtle Platysternon megacephalum.</title>
        <authorList>
            <person name="Gong S."/>
        </authorList>
    </citation>
    <scope>NUCLEOTIDE SEQUENCE [LARGE SCALE GENOMIC DNA]</scope>
    <source>
        <strain evidence="1">DO16091913</strain>
        <tissue evidence="1">Muscle</tissue>
    </source>
</reference>
<keyword evidence="2" id="KW-1185">Reference proteome</keyword>
<reference evidence="1 2" key="2">
    <citation type="submission" date="2019-04" db="EMBL/GenBank/DDBJ databases">
        <title>The genome sequence of big-headed turtle.</title>
        <authorList>
            <person name="Gong S."/>
        </authorList>
    </citation>
    <scope>NUCLEOTIDE SEQUENCE [LARGE SCALE GENOMIC DNA]</scope>
    <source>
        <strain evidence="1">DO16091913</strain>
        <tissue evidence="1">Muscle</tissue>
    </source>
</reference>
<comment type="caution">
    <text evidence="1">The sequence shown here is derived from an EMBL/GenBank/DDBJ whole genome shotgun (WGS) entry which is preliminary data.</text>
</comment>
<organism evidence="1 2">
    <name type="scientific">Platysternon megacephalum</name>
    <name type="common">big-headed turtle</name>
    <dbReference type="NCBI Taxonomy" id="55544"/>
    <lineage>
        <taxon>Eukaryota</taxon>
        <taxon>Metazoa</taxon>
        <taxon>Chordata</taxon>
        <taxon>Craniata</taxon>
        <taxon>Vertebrata</taxon>
        <taxon>Euteleostomi</taxon>
        <taxon>Archelosauria</taxon>
        <taxon>Testudinata</taxon>
        <taxon>Testudines</taxon>
        <taxon>Cryptodira</taxon>
        <taxon>Durocryptodira</taxon>
        <taxon>Testudinoidea</taxon>
        <taxon>Platysternidae</taxon>
        <taxon>Platysternon</taxon>
    </lineage>
</organism>
<accession>A0A4D9DLN7</accession>
<dbReference type="EMBL" id="QXTE01000420">
    <property type="protein sequence ID" value="TFJ98164.1"/>
    <property type="molecule type" value="Genomic_DNA"/>
</dbReference>
<protein>
    <submittedName>
        <fullName evidence="1">Uncharacterized protein</fullName>
    </submittedName>
</protein>
<name>A0A4D9DLN7_9SAUR</name>
<evidence type="ECO:0000313" key="1">
    <source>
        <dbReference type="EMBL" id="TFJ98164.1"/>
    </source>
</evidence>